<comment type="caution">
    <text evidence="8">The sequence shown here is derived from an EMBL/GenBank/DDBJ whole genome shotgun (WGS) entry which is preliminary data.</text>
</comment>
<dbReference type="InterPro" id="IPR027417">
    <property type="entry name" value="P-loop_NTPase"/>
</dbReference>
<dbReference type="PANTHER" id="PTHR12810:SF0">
    <property type="entry name" value="SMALL RIBOSOMAL SUBUNIT PROTEIN MS29"/>
    <property type="match status" value="1"/>
</dbReference>
<dbReference type="GO" id="GO:0005763">
    <property type="term" value="C:mitochondrial small ribosomal subunit"/>
    <property type="evidence" value="ECO:0007669"/>
    <property type="project" value="TreeGrafter"/>
</dbReference>
<keyword evidence="4" id="KW-0689">Ribosomal protein</keyword>
<accession>A0A9N9E7U7</accession>
<evidence type="ECO:0000256" key="6">
    <source>
        <dbReference type="ARBA" id="ARBA00023274"/>
    </source>
</evidence>
<sequence>TKKISLFGYFTGNEKNQADALSLINDCDTDEEKRNYLRSLISPPDQLVAEYYGEKLRRQQDLEIRNKLSKRRRLVPSTKPISSSFADIPDEGQLLQLNASVLPEWRDLELHESVLFPKSHIIFRKEMRDIVCQLKNGPCNYNLEVPTSFTKVLQGPGGSGKTTTLTVAGYFAKKSGCIVLPIQGNYFTDGTKWLNHIVQGFLIQWLGAVGKDALQKIPCRVTDYENLYELAIIGATNSVVSIEVFECFIQELQSVNDVPVIFLIDQCNALLLPHLCRLKEEDEPIQIRPEHNRICNIFKNWNTFQVQCGAALFAFSSTFHSSQTVDDGNLMLI</sequence>
<reference evidence="8" key="1">
    <citation type="submission" date="2021-06" db="EMBL/GenBank/DDBJ databases">
        <authorList>
            <person name="Kallberg Y."/>
            <person name="Tangrot J."/>
            <person name="Rosling A."/>
        </authorList>
    </citation>
    <scope>NUCLEOTIDE SEQUENCE</scope>
    <source>
        <strain evidence="8">BR232B</strain>
    </source>
</reference>
<evidence type="ECO:0000256" key="4">
    <source>
        <dbReference type="ARBA" id="ARBA00022980"/>
    </source>
</evidence>
<dbReference type="SUPFAM" id="SSF52540">
    <property type="entry name" value="P-loop containing nucleoside triphosphate hydrolases"/>
    <property type="match status" value="1"/>
</dbReference>
<keyword evidence="5" id="KW-0496">Mitochondrion</keyword>
<evidence type="ECO:0000256" key="7">
    <source>
        <dbReference type="ARBA" id="ARBA00035140"/>
    </source>
</evidence>
<dbReference type="AlphaFoldDB" id="A0A9N9E7U7"/>
<dbReference type="GO" id="GO:0003735">
    <property type="term" value="F:structural constituent of ribosome"/>
    <property type="evidence" value="ECO:0007669"/>
    <property type="project" value="TreeGrafter"/>
</dbReference>
<keyword evidence="6" id="KW-0687">Ribonucleoprotein</keyword>
<dbReference type="Proteomes" id="UP000789739">
    <property type="component" value="Unassembled WGS sequence"/>
</dbReference>
<proteinExistence type="inferred from homology"/>
<evidence type="ECO:0000256" key="3">
    <source>
        <dbReference type="ARBA" id="ARBA00022946"/>
    </source>
</evidence>
<protein>
    <recommendedName>
        <fullName evidence="7">Small ribosomal subunit protein mS29</fullName>
    </recommendedName>
</protein>
<comment type="similarity">
    <text evidence="2">Belongs to the mitochondrion-specific ribosomal protein mS29 family.</text>
</comment>
<keyword evidence="3" id="KW-0809">Transit peptide</keyword>
<dbReference type="InterPro" id="IPR019368">
    <property type="entry name" value="Ribosomal_mS29"/>
</dbReference>
<dbReference type="PANTHER" id="PTHR12810">
    <property type="entry name" value="MITOCHONDRIAL 28S RIBOSOMAL PROTEIN S29"/>
    <property type="match status" value="1"/>
</dbReference>
<dbReference type="EMBL" id="CAJVPI010003916">
    <property type="protein sequence ID" value="CAG8663410.1"/>
    <property type="molecule type" value="Genomic_DNA"/>
</dbReference>
<organism evidence="8 9">
    <name type="scientific">Paraglomus brasilianum</name>
    <dbReference type="NCBI Taxonomy" id="144538"/>
    <lineage>
        <taxon>Eukaryota</taxon>
        <taxon>Fungi</taxon>
        <taxon>Fungi incertae sedis</taxon>
        <taxon>Mucoromycota</taxon>
        <taxon>Glomeromycotina</taxon>
        <taxon>Glomeromycetes</taxon>
        <taxon>Paraglomerales</taxon>
        <taxon>Paraglomeraceae</taxon>
        <taxon>Paraglomus</taxon>
    </lineage>
</organism>
<gene>
    <name evidence="8" type="ORF">PBRASI_LOCUS10910</name>
</gene>
<evidence type="ECO:0000256" key="1">
    <source>
        <dbReference type="ARBA" id="ARBA00004173"/>
    </source>
</evidence>
<dbReference type="OrthoDB" id="2382269at2759"/>
<evidence type="ECO:0000256" key="5">
    <source>
        <dbReference type="ARBA" id="ARBA00023128"/>
    </source>
</evidence>
<evidence type="ECO:0000256" key="2">
    <source>
        <dbReference type="ARBA" id="ARBA00009863"/>
    </source>
</evidence>
<comment type="subcellular location">
    <subcellularLocation>
        <location evidence="1">Mitochondrion</location>
    </subcellularLocation>
</comment>
<feature type="non-terminal residue" evidence="8">
    <location>
        <position position="333"/>
    </location>
</feature>
<keyword evidence="9" id="KW-1185">Reference proteome</keyword>
<name>A0A9N9E7U7_9GLOM</name>
<evidence type="ECO:0000313" key="9">
    <source>
        <dbReference type="Proteomes" id="UP000789739"/>
    </source>
</evidence>
<feature type="non-terminal residue" evidence="8">
    <location>
        <position position="1"/>
    </location>
</feature>
<dbReference type="Pfam" id="PF10236">
    <property type="entry name" value="DAP3"/>
    <property type="match status" value="1"/>
</dbReference>
<evidence type="ECO:0000313" key="8">
    <source>
        <dbReference type="EMBL" id="CAG8663410.1"/>
    </source>
</evidence>